<sequence>MKPIKWTVIGISIYVFFYAMIPLLNIAYALGFLLFLIGNALFLYMVYEVLKNGKESNKKFDEGYWYSDVDKKYSDQ</sequence>
<dbReference type="RefSeq" id="WP_205721586.1">
    <property type="nucleotide sequence ID" value="NZ_CP070608.1"/>
</dbReference>
<feature type="transmembrane region" description="Helical" evidence="1">
    <location>
        <begin position="7"/>
        <end position="24"/>
    </location>
</feature>
<organism evidence="2 3">
    <name type="scientific">Fulvivirga lutea</name>
    <dbReference type="NCBI Taxonomy" id="2810512"/>
    <lineage>
        <taxon>Bacteria</taxon>
        <taxon>Pseudomonadati</taxon>
        <taxon>Bacteroidota</taxon>
        <taxon>Cytophagia</taxon>
        <taxon>Cytophagales</taxon>
        <taxon>Fulvivirgaceae</taxon>
        <taxon>Fulvivirga</taxon>
    </lineage>
</organism>
<name>A0A974WG95_9BACT</name>
<dbReference type="AlphaFoldDB" id="A0A974WG95"/>
<keyword evidence="1" id="KW-0472">Membrane</keyword>
<evidence type="ECO:0000313" key="3">
    <source>
        <dbReference type="Proteomes" id="UP000662783"/>
    </source>
</evidence>
<dbReference type="KEGG" id="fuv:JR347_15985"/>
<gene>
    <name evidence="2" type="ORF">JR347_15985</name>
</gene>
<reference evidence="2" key="1">
    <citation type="submission" date="2021-02" db="EMBL/GenBank/DDBJ databases">
        <title>Fulvivirga sp. S481 isolated from sea water.</title>
        <authorList>
            <person name="Bae S.S."/>
            <person name="Baek K."/>
        </authorList>
    </citation>
    <scope>NUCLEOTIDE SEQUENCE</scope>
    <source>
        <strain evidence="2">S481</strain>
    </source>
</reference>
<keyword evidence="1" id="KW-0812">Transmembrane</keyword>
<proteinExistence type="predicted"/>
<feature type="transmembrane region" description="Helical" evidence="1">
    <location>
        <begin position="30"/>
        <end position="50"/>
    </location>
</feature>
<keyword evidence="1" id="KW-1133">Transmembrane helix</keyword>
<dbReference type="EMBL" id="CP070608">
    <property type="protein sequence ID" value="QSE97073.1"/>
    <property type="molecule type" value="Genomic_DNA"/>
</dbReference>
<protein>
    <submittedName>
        <fullName evidence="2">Uncharacterized protein</fullName>
    </submittedName>
</protein>
<evidence type="ECO:0000313" key="2">
    <source>
        <dbReference type="EMBL" id="QSE97073.1"/>
    </source>
</evidence>
<evidence type="ECO:0000256" key="1">
    <source>
        <dbReference type="SAM" id="Phobius"/>
    </source>
</evidence>
<accession>A0A974WG95</accession>
<keyword evidence="3" id="KW-1185">Reference proteome</keyword>
<dbReference type="Proteomes" id="UP000662783">
    <property type="component" value="Chromosome"/>
</dbReference>